<dbReference type="PANTHER" id="PTHR32089">
    <property type="entry name" value="METHYL-ACCEPTING CHEMOTAXIS PROTEIN MCPB"/>
    <property type="match status" value="1"/>
</dbReference>
<dbReference type="InterPro" id="IPR004089">
    <property type="entry name" value="MCPsignal_dom"/>
</dbReference>
<evidence type="ECO:0000313" key="9">
    <source>
        <dbReference type="Proteomes" id="UP000184159"/>
    </source>
</evidence>
<keyword evidence="5" id="KW-0472">Membrane</keyword>
<proteinExistence type="inferred from homology"/>
<dbReference type="InterPro" id="IPR003660">
    <property type="entry name" value="HAMP_dom"/>
</dbReference>
<name>A0A1M4ZE65_VIBGA</name>
<evidence type="ECO:0000259" key="7">
    <source>
        <dbReference type="PROSITE" id="PS50885"/>
    </source>
</evidence>
<dbReference type="PROSITE" id="PS50111">
    <property type="entry name" value="CHEMOTAXIS_TRANSDUC_2"/>
    <property type="match status" value="1"/>
</dbReference>
<keyword evidence="2 4" id="KW-0807">Transducer</keyword>
<dbReference type="Gene3D" id="1.10.287.950">
    <property type="entry name" value="Methyl-accepting chemotaxis protein"/>
    <property type="match status" value="1"/>
</dbReference>
<keyword evidence="9" id="KW-1185">Reference proteome</keyword>
<dbReference type="Pfam" id="PF00015">
    <property type="entry name" value="MCPsignal"/>
    <property type="match status" value="1"/>
</dbReference>
<organism evidence="8 9">
    <name type="scientific">Vibrio gazogenes DSM 21264 = NBRC 103151</name>
    <dbReference type="NCBI Taxonomy" id="1123492"/>
    <lineage>
        <taxon>Bacteria</taxon>
        <taxon>Pseudomonadati</taxon>
        <taxon>Pseudomonadota</taxon>
        <taxon>Gammaproteobacteria</taxon>
        <taxon>Vibrionales</taxon>
        <taxon>Vibrionaceae</taxon>
        <taxon>Vibrio</taxon>
    </lineage>
</organism>
<dbReference type="CDD" id="cd06225">
    <property type="entry name" value="HAMP"/>
    <property type="match status" value="1"/>
</dbReference>
<protein>
    <submittedName>
        <fullName evidence="8">Methyl-accepting chemotaxis protein</fullName>
    </submittedName>
</protein>
<comment type="subcellular location">
    <subcellularLocation>
        <location evidence="1">Membrane</location>
    </subcellularLocation>
</comment>
<feature type="transmembrane region" description="Helical" evidence="5">
    <location>
        <begin position="12"/>
        <end position="33"/>
    </location>
</feature>
<gene>
    <name evidence="8" type="ORF">SAMN02745781_01580</name>
</gene>
<evidence type="ECO:0000256" key="3">
    <source>
        <dbReference type="ARBA" id="ARBA00029447"/>
    </source>
</evidence>
<evidence type="ECO:0000256" key="1">
    <source>
        <dbReference type="ARBA" id="ARBA00004370"/>
    </source>
</evidence>
<feature type="domain" description="HAMP" evidence="7">
    <location>
        <begin position="246"/>
        <end position="300"/>
    </location>
</feature>
<dbReference type="GO" id="GO:0007165">
    <property type="term" value="P:signal transduction"/>
    <property type="evidence" value="ECO:0007669"/>
    <property type="project" value="UniProtKB-KW"/>
</dbReference>
<feature type="domain" description="Methyl-accepting transducer" evidence="6">
    <location>
        <begin position="305"/>
        <end position="555"/>
    </location>
</feature>
<dbReference type="GO" id="GO:0016020">
    <property type="term" value="C:membrane"/>
    <property type="evidence" value="ECO:0007669"/>
    <property type="project" value="UniProtKB-SubCell"/>
</dbReference>
<dbReference type="AlphaFoldDB" id="A0A1M4ZE65"/>
<dbReference type="Pfam" id="PF00672">
    <property type="entry name" value="HAMP"/>
    <property type="match status" value="1"/>
</dbReference>
<evidence type="ECO:0000256" key="5">
    <source>
        <dbReference type="SAM" id="Phobius"/>
    </source>
</evidence>
<dbReference type="PROSITE" id="PS50885">
    <property type="entry name" value="HAMP"/>
    <property type="match status" value="1"/>
</dbReference>
<comment type="similarity">
    <text evidence="3">Belongs to the methyl-accepting chemotaxis (MCP) protein family.</text>
</comment>
<dbReference type="SMART" id="SM00283">
    <property type="entry name" value="MA"/>
    <property type="match status" value="1"/>
</dbReference>
<keyword evidence="5" id="KW-1133">Transmembrane helix</keyword>
<evidence type="ECO:0000256" key="2">
    <source>
        <dbReference type="ARBA" id="ARBA00023224"/>
    </source>
</evidence>
<dbReference type="SMART" id="SM00304">
    <property type="entry name" value="HAMP"/>
    <property type="match status" value="1"/>
</dbReference>
<dbReference type="SUPFAM" id="SSF58104">
    <property type="entry name" value="Methyl-accepting chemotaxis protein (MCP) signaling domain"/>
    <property type="match status" value="1"/>
</dbReference>
<dbReference type="GO" id="GO:0006935">
    <property type="term" value="P:chemotaxis"/>
    <property type="evidence" value="ECO:0007669"/>
    <property type="project" value="UniProtKB-ARBA"/>
</dbReference>
<keyword evidence="5" id="KW-0812">Transmembrane</keyword>
<dbReference type="PANTHER" id="PTHR32089:SF55">
    <property type="entry name" value="METHYL ACCEPTING SENSORY TRANSDUCER WITH CACHE_2 SMALL MOLECULE BINDING DOMAIN"/>
    <property type="match status" value="1"/>
</dbReference>
<sequence length="577" mass="63021">MKPLSLKNKIITLFGMSLIITIMSAYFSVKYVIGDYINKTYDSRMASNVNLISSEIRKSIERDISVIESLDFGIIGIRDTKQKLGYEQVVKLINKTALSDKGSLDKAQSQYYINLAHDHPDGIKITQIFAKNGQAKIIISKKKNGVVDFFTINLGLIGELIDRYSVPGVYFELLDDQNNSIYSTSKSNLALKQTDTITVAGSNWHLRSYIDYGYINTIIDKINQDITKDMALCALIMLVISLMILNTQLNPLSKLKQLMESLSGHDADLTQRINLNRQDEIGDISQSVNGFIDNLQALFKNISGSNQALNEAREALDVQIGRNVSTVASYNQQSESLSGAINDIQQSSLDIQQQTHLAMTLAEQVRHQVGEAVEKGVIAENTVITLGENTAQISSSIGVMETVSQGISRILSSIQKIADQTDLLALNASIEAARAGESGKGFAVVAEEVRALASKTRSSTIEIDQFLIQFSNSSDQIVGQMSQVLKSSELSRNSTLAVIEQIQLAEQAVGEINTINSGISQASDTQCAMMKKLNSEVEVSNSLSDEITRSANAIASVHGDISRVSSALTKDVAIFKV</sequence>
<accession>A0A1M4ZE65</accession>
<evidence type="ECO:0000256" key="4">
    <source>
        <dbReference type="PROSITE-ProRule" id="PRU00284"/>
    </source>
</evidence>
<dbReference type="Proteomes" id="UP000184159">
    <property type="component" value="Unassembled WGS sequence"/>
</dbReference>
<evidence type="ECO:0000313" key="8">
    <source>
        <dbReference type="EMBL" id="SHF16349.1"/>
    </source>
</evidence>
<dbReference type="EMBL" id="FQUH01000006">
    <property type="protein sequence ID" value="SHF16349.1"/>
    <property type="molecule type" value="Genomic_DNA"/>
</dbReference>
<feature type="transmembrane region" description="Helical" evidence="5">
    <location>
        <begin position="230"/>
        <end position="249"/>
    </location>
</feature>
<reference evidence="9" key="1">
    <citation type="submission" date="2016-11" db="EMBL/GenBank/DDBJ databases">
        <authorList>
            <person name="Varghese N."/>
            <person name="Submissions S."/>
        </authorList>
    </citation>
    <scope>NUCLEOTIDE SEQUENCE [LARGE SCALE GENOMIC DNA]</scope>
    <source>
        <strain evidence="9">DSM 21264</strain>
    </source>
</reference>
<evidence type="ECO:0000259" key="6">
    <source>
        <dbReference type="PROSITE" id="PS50111"/>
    </source>
</evidence>